<sequence length="209" mass="23480">MRMKTGLLQSIIKKVIVILPFYLFTFLPLTAQTFTQRIQKTTAGEGTITIHQDTAIDELVNGPVSPAKPAPAPKKTTPAPVKPVTKAKDTPVMQIKDTTVSHSQQETETDSTQITPKRVFKTVGYRVQVFAGGNTRQDRQRAEQAGRSLRTLFPGEEVYVHFYSPRWICRLGNYRTYEEAHEKMLEVRKLGYDAATVVKGKITVTESIK</sequence>
<protein>
    <recommendedName>
        <fullName evidence="4">Sporulation related domain-containing protein</fullName>
    </recommendedName>
</protein>
<evidence type="ECO:0000313" key="2">
    <source>
        <dbReference type="EMBL" id="SDH19996.1"/>
    </source>
</evidence>
<gene>
    <name evidence="2" type="ORF">SAMN04487901_11948</name>
</gene>
<reference evidence="3" key="1">
    <citation type="submission" date="2016-10" db="EMBL/GenBank/DDBJ databases">
        <authorList>
            <person name="Varghese N."/>
            <person name="Submissions S."/>
        </authorList>
    </citation>
    <scope>NUCLEOTIDE SEQUENCE [LARGE SCALE GENOMIC DNA]</scope>
    <source>
        <strain evidence="3">BP1-148</strain>
    </source>
</reference>
<accession>A0A1G8AGM1</accession>
<evidence type="ECO:0008006" key="4">
    <source>
        <dbReference type="Google" id="ProtNLM"/>
    </source>
</evidence>
<name>A0A1G8AGM1_9BACT</name>
<feature type="compositionally biased region" description="Low complexity" evidence="1">
    <location>
        <begin position="73"/>
        <end position="84"/>
    </location>
</feature>
<dbReference type="STRING" id="645274.SAMN04487901_11948"/>
<evidence type="ECO:0000256" key="1">
    <source>
        <dbReference type="SAM" id="MobiDB-lite"/>
    </source>
</evidence>
<keyword evidence="3" id="KW-1185">Reference proteome</keyword>
<dbReference type="Proteomes" id="UP000198779">
    <property type="component" value="Unassembled WGS sequence"/>
</dbReference>
<dbReference type="AlphaFoldDB" id="A0A1G8AGM1"/>
<organism evidence="2 3">
    <name type="scientific">Prevotella communis</name>
    <dbReference type="NCBI Taxonomy" id="2913614"/>
    <lineage>
        <taxon>Bacteria</taxon>
        <taxon>Pseudomonadati</taxon>
        <taxon>Bacteroidota</taxon>
        <taxon>Bacteroidia</taxon>
        <taxon>Bacteroidales</taxon>
        <taxon>Prevotellaceae</taxon>
        <taxon>Prevotella</taxon>
    </lineage>
</organism>
<proteinExistence type="predicted"/>
<dbReference type="EMBL" id="FNCQ01000019">
    <property type="protein sequence ID" value="SDH19996.1"/>
    <property type="molecule type" value="Genomic_DNA"/>
</dbReference>
<evidence type="ECO:0000313" key="3">
    <source>
        <dbReference type="Proteomes" id="UP000198779"/>
    </source>
</evidence>
<feature type="region of interest" description="Disordered" evidence="1">
    <location>
        <begin position="64"/>
        <end position="87"/>
    </location>
</feature>